<organism evidence="1 2">
    <name type="scientific">Acinetobacter cumulans</name>
    <dbReference type="NCBI Taxonomy" id="2136182"/>
    <lineage>
        <taxon>Bacteria</taxon>
        <taxon>Pseudomonadati</taxon>
        <taxon>Pseudomonadota</taxon>
        <taxon>Gammaproteobacteria</taxon>
        <taxon>Moraxellales</taxon>
        <taxon>Moraxellaceae</taxon>
        <taxon>Acinetobacter</taxon>
    </lineage>
</organism>
<sequence>MHAVSSVVIKRDLYKLNSVGIVKSKPVGWQRALFGNCEILTFPLLLGDEKHCFARGEVSFINYPHPNLLPEPYMAQEKEL</sequence>
<proteinExistence type="predicted"/>
<gene>
    <name evidence="1" type="ORF">D7V64_09605</name>
</gene>
<protein>
    <submittedName>
        <fullName evidence="1">Uncharacterized protein</fullName>
    </submittedName>
</protein>
<evidence type="ECO:0000313" key="2">
    <source>
        <dbReference type="Proteomes" id="UP000281084"/>
    </source>
</evidence>
<dbReference type="EMBL" id="RAXZ01000010">
    <property type="protein sequence ID" value="RKG52480.1"/>
    <property type="molecule type" value="Genomic_DNA"/>
</dbReference>
<name>A0A3A8GAX9_9GAMM</name>
<dbReference type="Proteomes" id="UP000281084">
    <property type="component" value="Unassembled WGS sequence"/>
</dbReference>
<evidence type="ECO:0000313" key="1">
    <source>
        <dbReference type="EMBL" id="RKG52480.1"/>
    </source>
</evidence>
<dbReference type="AlphaFoldDB" id="A0A3A8GAX9"/>
<comment type="caution">
    <text evidence="1">The sequence shown here is derived from an EMBL/GenBank/DDBJ whole genome shotgun (WGS) entry which is preliminary data.</text>
</comment>
<accession>A0A3A8GAX9</accession>
<reference evidence="1 2" key="1">
    <citation type="submission" date="2018-09" db="EMBL/GenBank/DDBJ databases">
        <title>The draft genome of Acinetobacter spp. strains.</title>
        <authorList>
            <person name="Qin J."/>
            <person name="Feng Y."/>
            <person name="Zong Z."/>
        </authorList>
    </citation>
    <scope>NUCLEOTIDE SEQUENCE [LARGE SCALE GENOMIC DNA]</scope>
    <source>
        <strain evidence="1 2">WCHAc060002</strain>
    </source>
</reference>